<evidence type="ECO:0000256" key="1">
    <source>
        <dbReference type="SAM" id="SignalP"/>
    </source>
</evidence>
<sequence precursor="true">MKRITLPLMLLATLLFSSVAKANEWAIETADDWATSVETVSGATLADGSVSPTGQFARLSTIVHTSDQKLSARSLRIEQSPIWQNWNPIENLGPANLADAPVLLTVGPNDYWMFGRYRAAKTKGKKGQGKVPPQPIKPQPATLEGFDVPLLTTPFPNQYDAPGGLQPGRGGYHAWQSRDMKHWVHHGPVTEGFSKWVTSAEWVDGKAYIYYDFPNDQDPHVYVDDDLFDGVPGKNMGLAVKDPSHGSDAGFIRDLEGNMHVIIEDWTPISANKRSWDSPLAGHAVSSNGIDDFRFMDPPVDHRTNPTGKIGKYKHPHWMKEDPENYPTNVAEYDIHHPEQEAYGDWAAICVGGQYYLFGDYDPVGGHQMSVGWFTAPSINEPFTWCGNIGNGHPDPDIAFAEGRFYLATQQSTDFVSPGPWVETVEARVGVDTNNDQVIDQWTDWDEVKERYDYIPGFSKQIKRTPATMDSSELPAGFGFQVQLRLTDSTDNPSKPIIDRMTLVFAN</sequence>
<evidence type="ECO:0000313" key="3">
    <source>
        <dbReference type="Proteomes" id="UP000317238"/>
    </source>
</evidence>
<evidence type="ECO:0008006" key="4">
    <source>
        <dbReference type="Google" id="ProtNLM"/>
    </source>
</evidence>
<proteinExistence type="predicted"/>
<dbReference type="EMBL" id="SJPL01000001">
    <property type="protein sequence ID" value="TWT71391.1"/>
    <property type="molecule type" value="Genomic_DNA"/>
</dbReference>
<keyword evidence="1" id="KW-0732">Signal</keyword>
<accession>A0A5C5YAA9</accession>
<dbReference type="SUPFAM" id="SSF75005">
    <property type="entry name" value="Arabinanase/levansucrase/invertase"/>
    <property type="match status" value="1"/>
</dbReference>
<feature type="chain" id="PRO_5022804865" description="Glycosyl hydrolases family 43" evidence="1">
    <location>
        <begin position="23"/>
        <end position="507"/>
    </location>
</feature>
<dbReference type="Proteomes" id="UP000317238">
    <property type="component" value="Unassembled WGS sequence"/>
</dbReference>
<reference evidence="2 3" key="1">
    <citation type="submission" date="2019-02" db="EMBL/GenBank/DDBJ databases">
        <title>Deep-cultivation of Planctomycetes and their phenomic and genomic characterization uncovers novel biology.</title>
        <authorList>
            <person name="Wiegand S."/>
            <person name="Jogler M."/>
            <person name="Boedeker C."/>
            <person name="Pinto D."/>
            <person name="Vollmers J."/>
            <person name="Rivas-Marin E."/>
            <person name="Kohn T."/>
            <person name="Peeters S.H."/>
            <person name="Heuer A."/>
            <person name="Rast P."/>
            <person name="Oberbeckmann S."/>
            <person name="Bunk B."/>
            <person name="Jeske O."/>
            <person name="Meyerdierks A."/>
            <person name="Storesund J.E."/>
            <person name="Kallscheuer N."/>
            <person name="Luecker S."/>
            <person name="Lage O.M."/>
            <person name="Pohl T."/>
            <person name="Merkel B.J."/>
            <person name="Hornburger P."/>
            <person name="Mueller R.-W."/>
            <person name="Bruemmer F."/>
            <person name="Labrenz M."/>
            <person name="Spormann A.M."/>
            <person name="Op Den Camp H."/>
            <person name="Overmann J."/>
            <person name="Amann R."/>
            <person name="Jetten M.S.M."/>
            <person name="Mascher T."/>
            <person name="Medema M.H."/>
            <person name="Devos D.P."/>
            <person name="Kaster A.-K."/>
            <person name="Ovreas L."/>
            <person name="Rohde M."/>
            <person name="Galperin M.Y."/>
            <person name="Jogler C."/>
        </authorList>
    </citation>
    <scope>NUCLEOTIDE SEQUENCE [LARGE SCALE GENOMIC DNA]</scope>
    <source>
        <strain evidence="2 3">Pan14r</strain>
    </source>
</reference>
<dbReference type="OrthoDB" id="9760116at2"/>
<comment type="caution">
    <text evidence="2">The sequence shown here is derived from an EMBL/GenBank/DDBJ whole genome shotgun (WGS) entry which is preliminary data.</text>
</comment>
<name>A0A5C5YAA9_9PLAN</name>
<organism evidence="2 3">
    <name type="scientific">Crateriforma conspicua</name>
    <dbReference type="NCBI Taxonomy" id="2527996"/>
    <lineage>
        <taxon>Bacteria</taxon>
        <taxon>Pseudomonadati</taxon>
        <taxon>Planctomycetota</taxon>
        <taxon>Planctomycetia</taxon>
        <taxon>Planctomycetales</taxon>
        <taxon>Planctomycetaceae</taxon>
        <taxon>Crateriforma</taxon>
    </lineage>
</organism>
<protein>
    <recommendedName>
        <fullName evidence="4">Glycosyl hydrolases family 43</fullName>
    </recommendedName>
</protein>
<feature type="signal peptide" evidence="1">
    <location>
        <begin position="1"/>
        <end position="22"/>
    </location>
</feature>
<dbReference type="Gene3D" id="2.115.10.20">
    <property type="entry name" value="Glycosyl hydrolase domain, family 43"/>
    <property type="match status" value="1"/>
</dbReference>
<keyword evidence="3" id="KW-1185">Reference proteome</keyword>
<dbReference type="InterPro" id="IPR023296">
    <property type="entry name" value="Glyco_hydro_beta-prop_sf"/>
</dbReference>
<gene>
    <name evidence="2" type="ORF">Pan14r_37010</name>
</gene>
<dbReference type="AlphaFoldDB" id="A0A5C5YAA9"/>
<evidence type="ECO:0000313" key="2">
    <source>
        <dbReference type="EMBL" id="TWT71391.1"/>
    </source>
</evidence>